<evidence type="ECO:0000313" key="1">
    <source>
        <dbReference type="EMBL" id="MCQ4924933.1"/>
    </source>
</evidence>
<dbReference type="Proteomes" id="UP001524478">
    <property type="component" value="Unassembled WGS sequence"/>
</dbReference>
<accession>A0ABT1SEL5</accession>
<proteinExistence type="predicted"/>
<organism evidence="1 2">
    <name type="scientific">Tissierella carlieri</name>
    <dbReference type="NCBI Taxonomy" id="689904"/>
    <lineage>
        <taxon>Bacteria</taxon>
        <taxon>Bacillati</taxon>
        <taxon>Bacillota</taxon>
        <taxon>Tissierellia</taxon>
        <taxon>Tissierellales</taxon>
        <taxon>Tissierellaceae</taxon>
        <taxon>Tissierella</taxon>
    </lineage>
</organism>
<gene>
    <name evidence="1" type="ORF">NE686_17660</name>
</gene>
<dbReference type="RefSeq" id="WP_256312524.1">
    <property type="nucleotide sequence ID" value="NZ_JANGAC010000016.1"/>
</dbReference>
<keyword evidence="2" id="KW-1185">Reference proteome</keyword>
<comment type="caution">
    <text evidence="1">The sequence shown here is derived from an EMBL/GenBank/DDBJ whole genome shotgun (WGS) entry which is preliminary data.</text>
</comment>
<name>A0ABT1SEL5_9FIRM</name>
<sequence length="210" mass="24731">MNSAKKQMPTLSDFLNLVKQEHNGVEIVERLENKFKINEESKDVSEAIYSYIYLCLETNYLGDNDKTELKGEVCKTTNTFYEEANSYYEIKLFKIKNDLMCVNVMDTARRGSIQFDVQNNKYIEVTTKSENAEKIEIDICLKANLKDICIHYFHCSKKIIINFPQYRKHLIINTHENCILYISDGVILLKEVANEIYNRWNKESVKESYY</sequence>
<protein>
    <submittedName>
        <fullName evidence="1">Uncharacterized protein</fullName>
    </submittedName>
</protein>
<reference evidence="1 2" key="1">
    <citation type="submission" date="2022-06" db="EMBL/GenBank/DDBJ databases">
        <title>Isolation of gut microbiota from human fecal samples.</title>
        <authorList>
            <person name="Pamer E.G."/>
            <person name="Barat B."/>
            <person name="Waligurski E."/>
            <person name="Medina S."/>
            <person name="Paddock L."/>
            <person name="Mostad J."/>
        </authorList>
    </citation>
    <scope>NUCLEOTIDE SEQUENCE [LARGE SCALE GENOMIC DNA]</scope>
    <source>
        <strain evidence="1 2">DFI.7.95</strain>
    </source>
</reference>
<evidence type="ECO:0000313" key="2">
    <source>
        <dbReference type="Proteomes" id="UP001524478"/>
    </source>
</evidence>
<dbReference type="EMBL" id="JANGAC010000016">
    <property type="protein sequence ID" value="MCQ4924933.1"/>
    <property type="molecule type" value="Genomic_DNA"/>
</dbReference>